<comment type="subcellular location">
    <subcellularLocation>
        <location evidence="1">Cell membrane</location>
        <topology evidence="1">Multi-pass membrane protein</topology>
    </subcellularLocation>
</comment>
<name>A0ABT3PXN6_9BACT</name>
<feature type="transmembrane region" description="Helical" evidence="6">
    <location>
        <begin position="316"/>
        <end position="340"/>
    </location>
</feature>
<evidence type="ECO:0000256" key="1">
    <source>
        <dbReference type="ARBA" id="ARBA00004651"/>
    </source>
</evidence>
<feature type="transmembrane region" description="Helical" evidence="6">
    <location>
        <begin position="91"/>
        <end position="114"/>
    </location>
</feature>
<keyword evidence="2" id="KW-1003">Cell membrane</keyword>
<evidence type="ECO:0000256" key="5">
    <source>
        <dbReference type="ARBA" id="ARBA00023136"/>
    </source>
</evidence>
<feature type="transmembrane region" description="Helical" evidence="6">
    <location>
        <begin position="440"/>
        <end position="462"/>
    </location>
</feature>
<feature type="transmembrane region" description="Helical" evidence="6">
    <location>
        <begin position="384"/>
        <end position="403"/>
    </location>
</feature>
<feature type="transmembrane region" description="Helical" evidence="6">
    <location>
        <begin position="409"/>
        <end position="428"/>
    </location>
</feature>
<evidence type="ECO:0000313" key="7">
    <source>
        <dbReference type="EMBL" id="MCW9712616.1"/>
    </source>
</evidence>
<feature type="transmembrane region" description="Helical" evidence="6">
    <location>
        <begin position="53"/>
        <end position="70"/>
    </location>
</feature>
<accession>A0ABT3PXN6</accession>
<dbReference type="PANTHER" id="PTHR30250:SF26">
    <property type="entry name" value="PSMA PROTEIN"/>
    <property type="match status" value="1"/>
</dbReference>
<keyword evidence="5 6" id="KW-0472">Membrane</keyword>
<evidence type="ECO:0000313" key="8">
    <source>
        <dbReference type="Proteomes" id="UP001207337"/>
    </source>
</evidence>
<dbReference type="PANTHER" id="PTHR30250">
    <property type="entry name" value="PST FAMILY PREDICTED COLANIC ACID TRANSPORTER"/>
    <property type="match status" value="1"/>
</dbReference>
<feature type="transmembrane region" description="Helical" evidence="6">
    <location>
        <begin position="20"/>
        <end position="41"/>
    </location>
</feature>
<sequence length="523" mass="58261">METSSDSSSKKQGVLARNTAINLIGRGLPLIFAVIAIPFVIEGLGTERFGVLTIVWMVIGYFGLFDMGIGRATTKFVADLEARGASKLSPIIITSILLLSGLGVAGGGMIWLMTPYLVYDILNIPDELLIETEYAFYVLSFSIPLVLGSIGARGALEAQQKFGIVNAIKVPAGIINYVGPLMVLPFSNQLQHVVIVLVAARAITFGMYLYFCLRDDFTLDLAEYPVVQWAKEMLSFGAWVTVSNLISPIMVYMDRFILGAILTMSAVAYYTTPYEMISRLLIVSSSFMGVMFPAFSVYSKEDHQKMAGLHQKSIRYLLLILAPVVTFLIIAAEPLLFYWIGSEFAQNSTTVLQLLAIGILVNSVATVPYTALQAAGRPDITAKLHLLELPIYLLMIWFFTYWMGVIGVALAWVLRVSIDGVLLLYFCNNLISFMDYPRRGLYVQALIHAATFGCLAVLFFYIQDRLSLIGFGIVSALLIFYLIWTYTLKLEERNRLLDFYQEVKGEASSVINSWFKQDRMSKK</sequence>
<proteinExistence type="predicted"/>
<feature type="transmembrane region" description="Helical" evidence="6">
    <location>
        <begin position="468"/>
        <end position="488"/>
    </location>
</feature>
<feature type="transmembrane region" description="Helical" evidence="6">
    <location>
        <begin position="190"/>
        <end position="211"/>
    </location>
</feature>
<dbReference type="Proteomes" id="UP001207337">
    <property type="component" value="Unassembled WGS sequence"/>
</dbReference>
<keyword evidence="3 6" id="KW-0812">Transmembrane</keyword>
<feature type="transmembrane region" description="Helical" evidence="6">
    <location>
        <begin position="164"/>
        <end position="184"/>
    </location>
</feature>
<reference evidence="7 8" key="1">
    <citation type="submission" date="2021-11" db="EMBL/GenBank/DDBJ databases">
        <title>Aliifidinibius sp. nov., a new bacterium isolated from saline soil.</title>
        <authorList>
            <person name="Galisteo C."/>
            <person name="De La Haba R."/>
            <person name="Sanchez-Porro C."/>
            <person name="Ventosa A."/>
        </authorList>
    </citation>
    <scope>NUCLEOTIDE SEQUENCE [LARGE SCALE GENOMIC DNA]</scope>
    <source>
        <strain evidence="7 8">KACC 190600</strain>
    </source>
</reference>
<dbReference type="InterPro" id="IPR050833">
    <property type="entry name" value="Poly_Biosynth_Transport"/>
</dbReference>
<evidence type="ECO:0000256" key="4">
    <source>
        <dbReference type="ARBA" id="ARBA00022989"/>
    </source>
</evidence>
<dbReference type="RefSeq" id="WP_265788708.1">
    <property type="nucleotide sequence ID" value="NZ_BAABRS010000001.1"/>
</dbReference>
<feature type="transmembrane region" description="Helical" evidence="6">
    <location>
        <begin position="134"/>
        <end position="152"/>
    </location>
</feature>
<organism evidence="7 8">
    <name type="scientific">Fodinibius salicampi</name>
    <dbReference type="NCBI Taxonomy" id="1920655"/>
    <lineage>
        <taxon>Bacteria</taxon>
        <taxon>Pseudomonadati</taxon>
        <taxon>Balneolota</taxon>
        <taxon>Balneolia</taxon>
        <taxon>Balneolales</taxon>
        <taxon>Balneolaceae</taxon>
        <taxon>Fodinibius</taxon>
    </lineage>
</organism>
<keyword evidence="4 6" id="KW-1133">Transmembrane helix</keyword>
<protein>
    <submittedName>
        <fullName evidence="7">Flippase</fullName>
    </submittedName>
</protein>
<dbReference type="Pfam" id="PF13440">
    <property type="entry name" value="Polysacc_synt_3"/>
    <property type="match status" value="1"/>
</dbReference>
<evidence type="ECO:0000256" key="2">
    <source>
        <dbReference type="ARBA" id="ARBA00022475"/>
    </source>
</evidence>
<evidence type="ECO:0000256" key="6">
    <source>
        <dbReference type="SAM" id="Phobius"/>
    </source>
</evidence>
<keyword evidence="8" id="KW-1185">Reference proteome</keyword>
<gene>
    <name evidence="7" type="ORF">LQ318_06845</name>
</gene>
<feature type="transmembrane region" description="Helical" evidence="6">
    <location>
        <begin position="352"/>
        <end position="372"/>
    </location>
</feature>
<dbReference type="CDD" id="cd13128">
    <property type="entry name" value="MATE_Wzx_like"/>
    <property type="match status" value="1"/>
</dbReference>
<comment type="caution">
    <text evidence="7">The sequence shown here is derived from an EMBL/GenBank/DDBJ whole genome shotgun (WGS) entry which is preliminary data.</text>
</comment>
<feature type="transmembrane region" description="Helical" evidence="6">
    <location>
        <begin position="276"/>
        <end position="295"/>
    </location>
</feature>
<evidence type="ECO:0000256" key="3">
    <source>
        <dbReference type="ARBA" id="ARBA00022692"/>
    </source>
</evidence>
<dbReference type="EMBL" id="JAJNDC010000001">
    <property type="protein sequence ID" value="MCW9712616.1"/>
    <property type="molecule type" value="Genomic_DNA"/>
</dbReference>